<keyword evidence="2" id="KW-0833">Ubl conjugation pathway</keyword>
<protein>
    <submittedName>
        <fullName evidence="7">NEDD8 activating enzyme</fullName>
    </submittedName>
</protein>
<reference evidence="7 8" key="1">
    <citation type="journal article" date="2012" name="Eukaryot. Cell">
        <title>Draft genome sequence of CBS 2479, the standard type strain of Trichosporon asahii.</title>
        <authorList>
            <person name="Yang R.Y."/>
            <person name="Li H.T."/>
            <person name="Zhu H."/>
            <person name="Zhou G.P."/>
            <person name="Wang M."/>
            <person name="Wang L."/>
        </authorList>
    </citation>
    <scope>NUCLEOTIDE SEQUENCE [LARGE SCALE GENOMIC DNA]</scope>
    <source>
        <strain evidence="8">ATCC 90039 / CBS 2479 / JCM 2466 / KCTC 7840 / NCYC 2677 / UAMH 7654</strain>
    </source>
</reference>
<keyword evidence="3" id="KW-0067">ATP-binding</keyword>
<dbReference type="GO" id="GO:0005634">
    <property type="term" value="C:nucleus"/>
    <property type="evidence" value="ECO:0007669"/>
    <property type="project" value="TreeGrafter"/>
</dbReference>
<dbReference type="InterPro" id="IPR029062">
    <property type="entry name" value="Class_I_gatase-like"/>
</dbReference>
<sequence length="648" mass="70954">MTKRTVRLALLLCDTPADYGTYEDIYRDWLLKAQAASPDEQIKNAELVLDAYNVVDKKEYPPAGRLDPGHPEAYDAIMMTGSKHTSFDPQSSFAPGLIEFIRDVATHHQHIPILAVCFGHQIAALALGGECVRGSNGWEIGVYSNNFTKEGRYWWSDYVVEDGADKIYVEQMHKDHVPSVPPGCQLLLTSERYPVHSFVKLHPASTPEKPLAQVLTIQGHPEFTPGIVQRMVNARAEQGIFDGPTTAEANRRLGGKDGHGAEGYGRLGWAMWKVMLQDLPKSAASQNANAANSNTNPQPVNNANSNSANGAATTSAYIADPTRYAAIDKLLDNEGPFTAEFQGADAAKDFLRNQCKVLVIGAGGLGCEILQNLALNFVTRRVPGIKVTAHHNKIQDKPLSFYKGFNIIIAGLDSISARRWINATLVNMVDEEDPESLKPLIDGGTEGFKGQARVILPTITSCYECSLLSLHSDKKLDTDDPDHIEWLFQKASARAAEFAIEGVTWQLTQGVVKNIIPAIASTNAIIAASCCNEAFKIATSAAPYLNNYMMRPDCPVCGGESVTAEVGKDWTLEKLVAWIEDRQEFQIKRPSLAYSDGRPLFFQAPPPLFEQTKGNLEKLVSDLVPEGEDIVVTDPGLPFNLSVTVKYV</sequence>
<dbReference type="UniPathway" id="UPA00885"/>
<dbReference type="OrthoDB" id="10255449at2759"/>
<dbReference type="Pfam" id="PF00899">
    <property type="entry name" value="ThiF"/>
    <property type="match status" value="1"/>
</dbReference>
<dbReference type="Gene3D" id="3.40.50.880">
    <property type="match status" value="1"/>
</dbReference>
<dbReference type="SUPFAM" id="SSF69572">
    <property type="entry name" value="Activating enzymes of the ubiquitin-like proteins"/>
    <property type="match status" value="1"/>
</dbReference>
<dbReference type="RefSeq" id="XP_014179669.1">
    <property type="nucleotide sequence ID" value="XM_014324194.1"/>
</dbReference>
<dbReference type="Gene3D" id="3.40.50.720">
    <property type="entry name" value="NAD(P)-binding Rossmann-like Domain"/>
    <property type="match status" value="2"/>
</dbReference>
<dbReference type="CDD" id="cd01741">
    <property type="entry name" value="GATase1_1"/>
    <property type="match status" value="1"/>
</dbReference>
<dbReference type="InterPro" id="IPR044992">
    <property type="entry name" value="ChyE-like"/>
</dbReference>
<evidence type="ECO:0000313" key="8">
    <source>
        <dbReference type="Proteomes" id="UP000002748"/>
    </source>
</evidence>
<evidence type="ECO:0000256" key="2">
    <source>
        <dbReference type="ARBA" id="ARBA00022786"/>
    </source>
</evidence>
<accession>J6EU16</accession>
<keyword evidence="1" id="KW-0547">Nucleotide-binding</keyword>
<feature type="region of interest" description="Disordered" evidence="5">
    <location>
        <begin position="283"/>
        <end position="308"/>
    </location>
</feature>
<comment type="pathway">
    <text evidence="4">Protein modification.</text>
</comment>
<dbReference type="EMBL" id="ALBS01000215">
    <property type="protein sequence ID" value="EJT48049.1"/>
    <property type="molecule type" value="Genomic_DNA"/>
</dbReference>
<name>J6EU16_TRIAS</name>
<evidence type="ECO:0000259" key="6">
    <source>
        <dbReference type="SMART" id="SM01181"/>
    </source>
</evidence>
<dbReference type="FunFam" id="3.10.290.20:FF:000003">
    <property type="entry name" value="Ubiquitin-activating enzyme E1 C"/>
    <property type="match status" value="1"/>
</dbReference>
<dbReference type="VEuPathDB" id="FungiDB:A1Q1_02965"/>
<dbReference type="GO" id="GO:0005829">
    <property type="term" value="C:cytosol"/>
    <property type="evidence" value="ECO:0007669"/>
    <property type="project" value="TreeGrafter"/>
</dbReference>
<dbReference type="InterPro" id="IPR023318">
    <property type="entry name" value="Ub_act_enz_dom_a_sf"/>
</dbReference>
<dbReference type="SMART" id="SM01181">
    <property type="entry name" value="E2_bind"/>
    <property type="match status" value="1"/>
</dbReference>
<proteinExistence type="predicted"/>
<dbReference type="InterPro" id="IPR017926">
    <property type="entry name" value="GATASE"/>
</dbReference>
<gene>
    <name evidence="7" type="ORF">A1Q1_02965</name>
</gene>
<dbReference type="InterPro" id="IPR000594">
    <property type="entry name" value="ThiF_NAD_FAD-bd"/>
</dbReference>
<dbReference type="HOGENOM" id="CLU_429053_0_0_1"/>
<feature type="domain" description="E2 binding" evidence="6">
    <location>
        <begin position="564"/>
        <end position="648"/>
    </location>
</feature>
<dbReference type="InterPro" id="IPR014929">
    <property type="entry name" value="E2-binding"/>
</dbReference>
<dbReference type="Gene3D" id="3.10.290.20">
    <property type="entry name" value="Ubiquitin-like 2 activating enzyme e1b. Chain: B, domain 3"/>
    <property type="match status" value="1"/>
</dbReference>
<dbReference type="GO" id="GO:0005524">
    <property type="term" value="F:ATP binding"/>
    <property type="evidence" value="ECO:0007669"/>
    <property type="project" value="UniProtKB-KW"/>
</dbReference>
<dbReference type="InterPro" id="IPR035985">
    <property type="entry name" value="Ubiquitin-activating_enz"/>
</dbReference>
<dbReference type="GO" id="GO:0045116">
    <property type="term" value="P:protein neddylation"/>
    <property type="evidence" value="ECO:0007669"/>
    <property type="project" value="UniProtKB-UniPathway"/>
</dbReference>
<dbReference type="Pfam" id="PF00117">
    <property type="entry name" value="GATase"/>
    <property type="match status" value="1"/>
</dbReference>
<comment type="caution">
    <text evidence="7">The sequence shown here is derived from an EMBL/GenBank/DDBJ whole genome shotgun (WGS) entry which is preliminary data.</text>
</comment>
<dbReference type="Gene3D" id="1.10.10.520">
    <property type="entry name" value="Ubiquitin activating enzymes (Uba3). Chain: B, domain 2"/>
    <property type="match status" value="1"/>
</dbReference>
<dbReference type="AlphaFoldDB" id="J6EU16"/>
<evidence type="ECO:0000256" key="4">
    <source>
        <dbReference type="ARBA" id="ARBA00043952"/>
    </source>
</evidence>
<evidence type="ECO:0000256" key="3">
    <source>
        <dbReference type="ARBA" id="ARBA00022840"/>
    </source>
</evidence>
<dbReference type="GO" id="GO:0019781">
    <property type="term" value="F:NEDD8 activating enzyme activity"/>
    <property type="evidence" value="ECO:0007669"/>
    <property type="project" value="InterPro"/>
</dbReference>
<dbReference type="PROSITE" id="PS51273">
    <property type="entry name" value="GATASE_TYPE_1"/>
    <property type="match status" value="1"/>
</dbReference>
<dbReference type="Pfam" id="PF08825">
    <property type="entry name" value="E2_bind"/>
    <property type="match status" value="1"/>
</dbReference>
<dbReference type="KEGG" id="tasa:A1Q1_02965"/>
<dbReference type="PANTHER" id="PTHR42695">
    <property type="entry name" value="GLUTAMINE AMIDOTRANSFERASE YLR126C-RELATED"/>
    <property type="match status" value="1"/>
</dbReference>
<evidence type="ECO:0000256" key="5">
    <source>
        <dbReference type="SAM" id="MobiDB-lite"/>
    </source>
</evidence>
<dbReference type="SUPFAM" id="SSF52317">
    <property type="entry name" value="Class I glutamine amidotransferase-like"/>
    <property type="match status" value="1"/>
</dbReference>
<dbReference type="GeneID" id="25986478"/>
<evidence type="ECO:0000256" key="1">
    <source>
        <dbReference type="ARBA" id="ARBA00022741"/>
    </source>
</evidence>
<evidence type="ECO:0000313" key="7">
    <source>
        <dbReference type="EMBL" id="EJT48049.1"/>
    </source>
</evidence>
<dbReference type="PANTHER" id="PTHR42695:SF5">
    <property type="entry name" value="GLUTAMINE AMIDOTRANSFERASE YLR126C-RELATED"/>
    <property type="match status" value="1"/>
</dbReference>
<dbReference type="Proteomes" id="UP000002748">
    <property type="component" value="Unassembled WGS sequence"/>
</dbReference>
<organism evidence="7 8">
    <name type="scientific">Trichosporon asahii var. asahii (strain ATCC 90039 / CBS 2479 / JCM 2466 / KCTC 7840 / NBRC 103889/ NCYC 2677 / UAMH 7654)</name>
    <name type="common">Yeast</name>
    <dbReference type="NCBI Taxonomy" id="1186058"/>
    <lineage>
        <taxon>Eukaryota</taxon>
        <taxon>Fungi</taxon>
        <taxon>Dikarya</taxon>
        <taxon>Basidiomycota</taxon>
        <taxon>Agaricomycotina</taxon>
        <taxon>Tremellomycetes</taxon>
        <taxon>Trichosporonales</taxon>
        <taxon>Trichosporonaceae</taxon>
        <taxon>Trichosporon</taxon>
    </lineage>
</organism>